<dbReference type="Proteomes" id="UP000294513">
    <property type="component" value="Unassembled WGS sequence"/>
</dbReference>
<keyword evidence="1" id="KW-0812">Transmembrane</keyword>
<dbReference type="EMBL" id="SMKU01000142">
    <property type="protein sequence ID" value="TDD81124.1"/>
    <property type="molecule type" value="Genomic_DNA"/>
</dbReference>
<feature type="transmembrane region" description="Helical" evidence="1">
    <location>
        <begin position="110"/>
        <end position="135"/>
    </location>
</feature>
<name>A0A4R5BBI9_9ACTN</name>
<proteinExistence type="predicted"/>
<feature type="transmembrane region" description="Helical" evidence="1">
    <location>
        <begin position="69"/>
        <end position="89"/>
    </location>
</feature>
<evidence type="ECO:0000313" key="3">
    <source>
        <dbReference type="Proteomes" id="UP000294513"/>
    </source>
</evidence>
<gene>
    <name evidence="2" type="ORF">E1298_24690</name>
</gene>
<keyword evidence="3" id="KW-1185">Reference proteome</keyword>
<accession>A0A4R5BBI9</accession>
<evidence type="ECO:0000256" key="1">
    <source>
        <dbReference type="SAM" id="Phobius"/>
    </source>
</evidence>
<feature type="transmembrane region" description="Helical" evidence="1">
    <location>
        <begin position="37"/>
        <end position="57"/>
    </location>
</feature>
<dbReference type="AlphaFoldDB" id="A0A4R5BBI9"/>
<organism evidence="2 3">
    <name type="scientific">Actinomadura rubrisoli</name>
    <dbReference type="NCBI Taxonomy" id="2530368"/>
    <lineage>
        <taxon>Bacteria</taxon>
        <taxon>Bacillati</taxon>
        <taxon>Actinomycetota</taxon>
        <taxon>Actinomycetes</taxon>
        <taxon>Streptosporangiales</taxon>
        <taxon>Thermomonosporaceae</taxon>
        <taxon>Actinomadura</taxon>
    </lineage>
</organism>
<reference evidence="2 3" key="1">
    <citation type="submission" date="2019-03" db="EMBL/GenBank/DDBJ databases">
        <title>Draft genome sequences of novel Actinobacteria.</title>
        <authorList>
            <person name="Sahin N."/>
            <person name="Ay H."/>
            <person name="Saygin H."/>
        </authorList>
    </citation>
    <scope>NUCLEOTIDE SEQUENCE [LARGE SCALE GENOMIC DNA]</scope>
    <source>
        <strain evidence="2 3">H3C3</strain>
    </source>
</reference>
<feature type="transmembrane region" description="Helical" evidence="1">
    <location>
        <begin position="184"/>
        <end position="202"/>
    </location>
</feature>
<dbReference type="OrthoDB" id="3822725at2"/>
<keyword evidence="1" id="KW-0472">Membrane</keyword>
<sequence>MTAIATVTALSEPARPPLSRLTAVELRKMVDTRAGRLLLVLIVLTAVALMPVFLFAAPKEEQSLADMFSVSQVGVALLIPVLGILSVTSEWSQRTALATFTLVPGRSRVLVAKLLGGICLAAVFVAAGLVVSVLGRAAGGLLGRSGGSWSLPPSLVGTTLLAAVVLVAMGVAFGMLFMNPPLAIVLYFLLPTLWTTLGEMVHRLKGPAGWLDTNRTLESLSNQGVTANEWARIATSLSVWLLIPLVLGAVRLARREVK</sequence>
<feature type="transmembrane region" description="Helical" evidence="1">
    <location>
        <begin position="155"/>
        <end position="177"/>
    </location>
</feature>
<comment type="caution">
    <text evidence="2">The sequence shown here is derived from an EMBL/GenBank/DDBJ whole genome shotgun (WGS) entry which is preliminary data.</text>
</comment>
<keyword evidence="1" id="KW-1133">Transmembrane helix</keyword>
<feature type="transmembrane region" description="Helical" evidence="1">
    <location>
        <begin position="230"/>
        <end position="253"/>
    </location>
</feature>
<protein>
    <submittedName>
        <fullName evidence="2">ABC transporter permease</fullName>
    </submittedName>
</protein>
<dbReference type="RefSeq" id="WP_131897205.1">
    <property type="nucleotide sequence ID" value="NZ_SMKU01000142.1"/>
</dbReference>
<evidence type="ECO:0000313" key="2">
    <source>
        <dbReference type="EMBL" id="TDD81124.1"/>
    </source>
</evidence>